<dbReference type="AlphaFoldDB" id="A0A328BIT5"/>
<evidence type="ECO:0000313" key="3">
    <source>
        <dbReference type="Proteomes" id="UP000248553"/>
    </source>
</evidence>
<sequence length="101" mass="10831">MAPVAPTLFFLFAGLLAFALGLAFRYTPLVPAFARAVGLADKRSRSIMAAAYGFALAATILNGLGAVVSLWDWQMALWLVVIAVNILAIVFVVRLVKDFTS</sequence>
<feature type="transmembrane region" description="Helical" evidence="1">
    <location>
        <begin position="47"/>
        <end position="71"/>
    </location>
</feature>
<proteinExistence type="predicted"/>
<keyword evidence="1" id="KW-0472">Membrane</keyword>
<comment type="caution">
    <text evidence="2">The sequence shown here is derived from an EMBL/GenBank/DDBJ whole genome shotgun (WGS) entry which is preliminary data.</text>
</comment>
<keyword evidence="1" id="KW-1133">Transmembrane helix</keyword>
<evidence type="ECO:0000256" key="1">
    <source>
        <dbReference type="SAM" id="Phobius"/>
    </source>
</evidence>
<evidence type="ECO:0000313" key="2">
    <source>
        <dbReference type="EMBL" id="RAK65876.1"/>
    </source>
</evidence>
<feature type="transmembrane region" description="Helical" evidence="1">
    <location>
        <begin position="77"/>
        <end position="96"/>
    </location>
</feature>
<keyword evidence="3" id="KW-1185">Reference proteome</keyword>
<feature type="transmembrane region" description="Helical" evidence="1">
    <location>
        <begin position="6"/>
        <end position="26"/>
    </location>
</feature>
<protein>
    <submittedName>
        <fullName evidence="2">Uncharacterized protein</fullName>
    </submittedName>
</protein>
<dbReference type="Proteomes" id="UP000248553">
    <property type="component" value="Unassembled WGS sequence"/>
</dbReference>
<dbReference type="EMBL" id="QHKM01000004">
    <property type="protein sequence ID" value="RAK65876.1"/>
    <property type="molecule type" value="Genomic_DNA"/>
</dbReference>
<keyword evidence="1" id="KW-0812">Transmembrane</keyword>
<accession>A0A328BIT5</accession>
<name>A0A328BIT5_9BACT</name>
<reference evidence="3" key="1">
    <citation type="submission" date="2018-05" db="EMBL/GenBank/DDBJ databases">
        <authorList>
            <person name="Nie L."/>
        </authorList>
    </citation>
    <scope>NUCLEOTIDE SEQUENCE [LARGE SCALE GENOMIC DNA]</scope>
    <source>
        <strain evidence="3">NL</strain>
    </source>
</reference>
<organism evidence="2 3">
    <name type="scientific">Hymenobacter edaphi</name>
    <dbReference type="NCBI Taxonomy" id="2211146"/>
    <lineage>
        <taxon>Bacteria</taxon>
        <taxon>Pseudomonadati</taxon>
        <taxon>Bacteroidota</taxon>
        <taxon>Cytophagia</taxon>
        <taxon>Cytophagales</taxon>
        <taxon>Hymenobacteraceae</taxon>
        <taxon>Hymenobacter</taxon>
    </lineage>
</organism>
<gene>
    <name evidence="2" type="ORF">DLM85_14275</name>
</gene>